<evidence type="ECO:0000313" key="5">
    <source>
        <dbReference type="EMBL" id="CAL4760635.1"/>
    </source>
</evidence>
<sequence length="327" mass="36333">MQSIDVYRLPGKCPESNNLKSLKSPRSEAAAERDAALAAAGSALLGPLGAESGVARAEDVADEEVRLAAELQRRKELHGRRQQELQQLRLQRSSEAKRHVAEEEAVEEQLLENRQLREALQAQLVRQAEEDSEMRKEEASAMGRVEALRHMIAEQESALKAAATQRLSSEEMLQDEHRKATELEAKLERQEVRLRRLQQEDQERKEREARRAMLEGALSDLKGALDELGFAGAGDMEEHGKRPPGTNLLLQSSLLDAAAQSLRAELARAKNEGRDVASSASAVSLIQDLRERVRLEPGWVYRVHLGETVGIVLGNQTSSKQKLGRLP</sequence>
<reference evidence="4" key="2">
    <citation type="submission" date="2024-04" db="EMBL/GenBank/DDBJ databases">
        <authorList>
            <person name="Chen Y."/>
            <person name="Shah S."/>
            <person name="Dougan E. K."/>
            <person name="Thang M."/>
            <person name="Chan C."/>
        </authorList>
    </citation>
    <scope>NUCLEOTIDE SEQUENCE [LARGE SCALE GENOMIC DNA]</scope>
</reference>
<name>A0A9P1FEL7_9DINO</name>
<evidence type="ECO:0000256" key="1">
    <source>
        <dbReference type="SAM" id="Coils"/>
    </source>
</evidence>
<dbReference type="Proteomes" id="UP001152797">
    <property type="component" value="Unassembled WGS sequence"/>
</dbReference>
<gene>
    <name evidence="3" type="ORF">C1SCF055_LOCUS1840</name>
</gene>
<proteinExistence type="predicted"/>
<accession>A0A9P1FEL7</accession>
<organism evidence="3">
    <name type="scientific">Cladocopium goreaui</name>
    <dbReference type="NCBI Taxonomy" id="2562237"/>
    <lineage>
        <taxon>Eukaryota</taxon>
        <taxon>Sar</taxon>
        <taxon>Alveolata</taxon>
        <taxon>Dinophyceae</taxon>
        <taxon>Suessiales</taxon>
        <taxon>Symbiodiniaceae</taxon>
        <taxon>Cladocopium</taxon>
    </lineage>
</organism>
<feature type="coiled-coil region" evidence="1">
    <location>
        <begin position="54"/>
        <end position="207"/>
    </location>
</feature>
<evidence type="ECO:0000313" key="3">
    <source>
        <dbReference type="EMBL" id="CAI3973323.1"/>
    </source>
</evidence>
<dbReference type="AlphaFoldDB" id="A0A9P1FEL7"/>
<comment type="caution">
    <text evidence="3">The sequence shown here is derived from an EMBL/GenBank/DDBJ whole genome shotgun (WGS) entry which is preliminary data.</text>
</comment>
<reference evidence="3" key="1">
    <citation type="submission" date="2022-10" db="EMBL/GenBank/DDBJ databases">
        <authorList>
            <person name="Chen Y."/>
            <person name="Dougan E. K."/>
            <person name="Chan C."/>
            <person name="Rhodes N."/>
            <person name="Thang M."/>
        </authorList>
    </citation>
    <scope>NUCLEOTIDE SEQUENCE</scope>
</reference>
<evidence type="ECO:0000313" key="4">
    <source>
        <dbReference type="EMBL" id="CAL1126698.1"/>
    </source>
</evidence>
<dbReference type="EMBL" id="CAMXCT010000068">
    <property type="protein sequence ID" value="CAI3973323.1"/>
    <property type="molecule type" value="Genomic_DNA"/>
</dbReference>
<feature type="region of interest" description="Disordered" evidence="2">
    <location>
        <begin position="1"/>
        <end position="28"/>
    </location>
</feature>
<dbReference type="EMBL" id="CAMXCT030000068">
    <property type="protein sequence ID" value="CAL4760635.1"/>
    <property type="molecule type" value="Genomic_DNA"/>
</dbReference>
<protein>
    <submittedName>
        <fullName evidence="5">Reticulocyte-binding protein homolog 2a (PfR2Ha) (PfRH2a) [Cleaved into: Reticulocyte-binding protein homolog 2a 85 kDa form Reticulocyte-binding protein homolog 2a 285 kDa form]</fullName>
    </submittedName>
</protein>
<keyword evidence="6" id="KW-1185">Reference proteome</keyword>
<evidence type="ECO:0000256" key="2">
    <source>
        <dbReference type="SAM" id="MobiDB-lite"/>
    </source>
</evidence>
<evidence type="ECO:0000313" key="6">
    <source>
        <dbReference type="Proteomes" id="UP001152797"/>
    </source>
</evidence>
<keyword evidence="1" id="KW-0175">Coiled coil</keyword>
<dbReference type="EMBL" id="CAMXCT020000068">
    <property type="protein sequence ID" value="CAL1126698.1"/>
    <property type="molecule type" value="Genomic_DNA"/>
</dbReference>